<gene>
    <name evidence="1" type="ORF">PANT111_130216</name>
</gene>
<comment type="caution">
    <text evidence="1">The sequence shown here is derived from an EMBL/GenBank/DDBJ whole genome shotgun (WGS) entry which is preliminary data.</text>
</comment>
<evidence type="ECO:0000313" key="2">
    <source>
        <dbReference type="Proteomes" id="UP000433737"/>
    </source>
</evidence>
<dbReference type="AlphaFoldDB" id="A0AAX3J289"/>
<dbReference type="Proteomes" id="UP000433737">
    <property type="component" value="Unassembled WGS sequence"/>
</dbReference>
<proteinExistence type="predicted"/>
<evidence type="ECO:0008006" key="3">
    <source>
        <dbReference type="Google" id="ProtNLM"/>
    </source>
</evidence>
<evidence type="ECO:0000313" key="1">
    <source>
        <dbReference type="EMBL" id="VXB27342.1"/>
    </source>
</evidence>
<reference evidence="1 2" key="1">
    <citation type="submission" date="2019-10" db="EMBL/GenBank/DDBJ databases">
        <authorList>
            <person name="Karimi E."/>
        </authorList>
    </citation>
    <scope>NUCLEOTIDE SEQUENCE [LARGE SCALE GENOMIC DNA]</scope>
    <source>
        <strain evidence="1">Pantoea sp. 111</strain>
    </source>
</reference>
<accession>A0AAX3J289</accession>
<protein>
    <recommendedName>
        <fullName evidence="3">Transposase</fullName>
    </recommendedName>
</protein>
<dbReference type="EMBL" id="CABWMH010000005">
    <property type="protein sequence ID" value="VXB27342.1"/>
    <property type="molecule type" value="Genomic_DNA"/>
</dbReference>
<name>A0AAX3J289_9GAMM</name>
<organism evidence="1 2">
    <name type="scientific">Pantoea brenneri</name>
    <dbReference type="NCBI Taxonomy" id="472694"/>
    <lineage>
        <taxon>Bacteria</taxon>
        <taxon>Pseudomonadati</taxon>
        <taxon>Pseudomonadota</taxon>
        <taxon>Gammaproteobacteria</taxon>
        <taxon>Enterobacterales</taxon>
        <taxon>Erwiniaceae</taxon>
        <taxon>Pantoea</taxon>
    </lineage>
</organism>
<sequence length="47" mass="5365">MAAFTHLSHFRLRTSRYSSVAALVGLLQRELLWRYLTQICLTDPGAT</sequence>